<dbReference type="SUPFAM" id="SSF52980">
    <property type="entry name" value="Restriction endonuclease-like"/>
    <property type="match status" value="1"/>
</dbReference>
<dbReference type="InterPro" id="IPR004603">
    <property type="entry name" value="DNA_mismatch_endonuc_vsr"/>
</dbReference>
<dbReference type="Gene3D" id="3.40.960.10">
    <property type="entry name" value="VSR Endonuclease"/>
    <property type="match status" value="1"/>
</dbReference>
<proteinExistence type="inferred from homology"/>
<dbReference type="NCBIfam" id="TIGR00632">
    <property type="entry name" value="vsr"/>
    <property type="match status" value="1"/>
</dbReference>
<keyword evidence="4" id="KW-0378">Hydrolase</keyword>
<evidence type="ECO:0000256" key="3">
    <source>
        <dbReference type="ARBA" id="ARBA00022763"/>
    </source>
</evidence>
<dbReference type="Proteomes" id="UP000195331">
    <property type="component" value="Chromosome"/>
</dbReference>
<keyword evidence="5" id="KW-0234">DNA repair</keyword>
<feature type="region of interest" description="Disordered" evidence="7">
    <location>
        <begin position="1"/>
        <end position="34"/>
    </location>
</feature>
<evidence type="ECO:0000256" key="5">
    <source>
        <dbReference type="ARBA" id="ARBA00023204"/>
    </source>
</evidence>
<evidence type="ECO:0000313" key="8">
    <source>
        <dbReference type="EMBL" id="ART68316.1"/>
    </source>
</evidence>
<sequence>MMSVESSGQCSGRRPPASSEIVRSRMSRQRRRDTQPELLVRRILHSRGIRYRVDGNPEADLRCKADILWRQLHMAVFIDGCFWHGCPDHATRPKANEQWWAHKLDGNIRRDRRMDAELAARGWKVLRFWEHEDPVAVADAICAQLVALRDGYR</sequence>
<reference evidence="8 9" key="1">
    <citation type="submission" date="2017-04" db="EMBL/GenBank/DDBJ databases">
        <title>Whole Genome Sequence of 1,4-Dioxane Degrading Bacterium Mycobacterium dioxanotrophicus PH-06.</title>
        <authorList>
            <person name="He Y."/>
        </authorList>
    </citation>
    <scope>NUCLEOTIDE SEQUENCE [LARGE SCALE GENOMIC DNA]</scope>
    <source>
        <strain evidence="8 9">PH-06</strain>
    </source>
</reference>
<evidence type="ECO:0000256" key="4">
    <source>
        <dbReference type="ARBA" id="ARBA00022801"/>
    </source>
</evidence>
<keyword evidence="3" id="KW-0227">DNA damage</keyword>
<gene>
    <name evidence="8" type="ORF">BTO20_06720</name>
</gene>
<protein>
    <submittedName>
        <fullName evidence="8">Very short patch repair endonuclease</fullName>
    </submittedName>
</protein>
<keyword evidence="1" id="KW-0540">Nuclease</keyword>
<accession>A0A1Y0BZL5</accession>
<dbReference type="REBASE" id="202713">
    <property type="entry name" value="V.MspPH06ORF6720P"/>
</dbReference>
<dbReference type="GO" id="GO:0004519">
    <property type="term" value="F:endonuclease activity"/>
    <property type="evidence" value="ECO:0007669"/>
    <property type="project" value="UniProtKB-KW"/>
</dbReference>
<dbReference type="EMBL" id="CP020809">
    <property type="protein sequence ID" value="ART68316.1"/>
    <property type="molecule type" value="Genomic_DNA"/>
</dbReference>
<dbReference type="InterPro" id="IPR011335">
    <property type="entry name" value="Restrct_endonuc-II-like"/>
</dbReference>
<dbReference type="GO" id="GO:0006298">
    <property type="term" value="P:mismatch repair"/>
    <property type="evidence" value="ECO:0007669"/>
    <property type="project" value="InterPro"/>
</dbReference>
<organism evidence="8 9">
    <name type="scientific">Mycobacterium dioxanotrophicus</name>
    <dbReference type="NCBI Taxonomy" id="482462"/>
    <lineage>
        <taxon>Bacteria</taxon>
        <taxon>Bacillati</taxon>
        <taxon>Actinomycetota</taxon>
        <taxon>Actinomycetes</taxon>
        <taxon>Mycobacteriales</taxon>
        <taxon>Mycobacteriaceae</taxon>
        <taxon>Mycobacterium</taxon>
    </lineage>
</organism>
<evidence type="ECO:0000256" key="7">
    <source>
        <dbReference type="SAM" id="MobiDB-lite"/>
    </source>
</evidence>
<evidence type="ECO:0000313" key="9">
    <source>
        <dbReference type="Proteomes" id="UP000195331"/>
    </source>
</evidence>
<dbReference type="GO" id="GO:0016787">
    <property type="term" value="F:hydrolase activity"/>
    <property type="evidence" value="ECO:0007669"/>
    <property type="project" value="UniProtKB-KW"/>
</dbReference>
<dbReference type="KEGG" id="mdx:BTO20_06720"/>
<keyword evidence="2 8" id="KW-0255">Endonuclease</keyword>
<dbReference type="Pfam" id="PF03852">
    <property type="entry name" value="Vsr"/>
    <property type="match status" value="1"/>
</dbReference>
<keyword evidence="9" id="KW-1185">Reference proteome</keyword>
<comment type="similarity">
    <text evidence="6">Belongs to the Vsr family.</text>
</comment>
<feature type="compositionally biased region" description="Polar residues" evidence="7">
    <location>
        <begin position="1"/>
        <end position="10"/>
    </location>
</feature>
<name>A0A1Y0BZL5_9MYCO</name>
<evidence type="ECO:0000256" key="6">
    <source>
        <dbReference type="ARBA" id="ARBA00029466"/>
    </source>
</evidence>
<dbReference type="AlphaFoldDB" id="A0A1Y0BZL5"/>
<evidence type="ECO:0000256" key="2">
    <source>
        <dbReference type="ARBA" id="ARBA00022759"/>
    </source>
</evidence>
<evidence type="ECO:0000256" key="1">
    <source>
        <dbReference type="ARBA" id="ARBA00022722"/>
    </source>
</evidence>